<keyword evidence="2" id="KW-0233">DNA recombination</keyword>
<proteinExistence type="predicted"/>
<protein>
    <recommendedName>
        <fullName evidence="6">Phage integrase family protein</fullName>
    </recommendedName>
</protein>
<organism evidence="4 5">
    <name type="scientific">Streptomyces halobius</name>
    <dbReference type="NCBI Taxonomy" id="2879846"/>
    <lineage>
        <taxon>Bacteria</taxon>
        <taxon>Bacillati</taxon>
        <taxon>Actinomycetota</taxon>
        <taxon>Actinomycetes</taxon>
        <taxon>Kitasatosporales</taxon>
        <taxon>Streptomycetaceae</taxon>
        <taxon>Streptomyces</taxon>
    </lineage>
</organism>
<evidence type="ECO:0000313" key="5">
    <source>
        <dbReference type="Proteomes" id="UP000830115"/>
    </source>
</evidence>
<dbReference type="InterPro" id="IPR013762">
    <property type="entry name" value="Integrase-like_cat_sf"/>
</dbReference>
<dbReference type="InterPro" id="IPR011010">
    <property type="entry name" value="DNA_brk_join_enz"/>
</dbReference>
<evidence type="ECO:0000256" key="1">
    <source>
        <dbReference type="ARBA" id="ARBA00023125"/>
    </source>
</evidence>
<dbReference type="Proteomes" id="UP000830115">
    <property type="component" value="Chromosome"/>
</dbReference>
<evidence type="ECO:0000313" key="4">
    <source>
        <dbReference type="EMBL" id="UQA98190.1"/>
    </source>
</evidence>
<keyword evidence="1" id="KW-0238">DNA-binding</keyword>
<gene>
    <name evidence="4" type="ORF">K9S39_12420</name>
</gene>
<reference evidence="4" key="1">
    <citation type="submission" date="2021-10" db="EMBL/GenBank/DDBJ databases">
        <title>Streptomyces nigrumlapis sp.nov.,an antimicrobial producing actinobacterium isolated from Black Gobi rocks.</title>
        <authorList>
            <person name="Wen Y."/>
            <person name="Zhang W."/>
            <person name="Liu X.G."/>
        </authorList>
    </citation>
    <scope>NUCLEOTIDE SEQUENCE</scope>
    <source>
        <strain evidence="4">ST13-2-2</strain>
    </source>
</reference>
<evidence type="ECO:0000256" key="3">
    <source>
        <dbReference type="SAM" id="MobiDB-lite"/>
    </source>
</evidence>
<feature type="region of interest" description="Disordered" evidence="3">
    <location>
        <begin position="194"/>
        <end position="229"/>
    </location>
</feature>
<dbReference type="SUPFAM" id="SSF56349">
    <property type="entry name" value="DNA breaking-rejoining enzymes"/>
    <property type="match status" value="1"/>
</dbReference>
<dbReference type="Gene3D" id="1.10.443.10">
    <property type="entry name" value="Intergrase catalytic core"/>
    <property type="match status" value="1"/>
</dbReference>
<dbReference type="InterPro" id="IPR010998">
    <property type="entry name" value="Integrase_recombinase_N"/>
</dbReference>
<evidence type="ECO:0000256" key="2">
    <source>
        <dbReference type="ARBA" id="ARBA00023172"/>
    </source>
</evidence>
<name>A0ABY4MKR5_9ACTN</name>
<accession>A0ABY4MKR5</accession>
<keyword evidence="5" id="KW-1185">Reference proteome</keyword>
<feature type="compositionally biased region" description="Polar residues" evidence="3">
    <location>
        <begin position="194"/>
        <end position="208"/>
    </location>
</feature>
<dbReference type="Gene3D" id="1.10.150.130">
    <property type="match status" value="1"/>
</dbReference>
<evidence type="ECO:0008006" key="6">
    <source>
        <dbReference type="Google" id="ProtNLM"/>
    </source>
</evidence>
<sequence>MRELRTESIQAMFEDIWAFNEVKKANRIAAEQAKAACEAAHQAWKNAPTPRPPELRHTWNLAKIARKEALAKPRKDTGSGRQKKLLNTLSGALKDAVKQKLITENWCDNVVIPKYEKPDPLVWIDERVTRWRETGEVPGPVMVWTPQLTGKFLDAAVDRRLYPAFHLMVFRAPRRGEVTGLPWAEIDMTLGTANIAETRSPTTSTRPAQTRPRAGRASEQSPSTARPSR</sequence>
<feature type="compositionally biased region" description="Polar residues" evidence="3">
    <location>
        <begin position="218"/>
        <end position="229"/>
    </location>
</feature>
<dbReference type="EMBL" id="CP086322">
    <property type="protein sequence ID" value="UQA98190.1"/>
    <property type="molecule type" value="Genomic_DNA"/>
</dbReference>
<dbReference type="RefSeq" id="WP_248863389.1">
    <property type="nucleotide sequence ID" value="NZ_CP086322.1"/>
</dbReference>